<reference evidence="2" key="1">
    <citation type="submission" date="2015-01" db="EMBL/GenBank/DDBJ databases">
        <title>Transcriptome Assembly of Fopius arisanus.</title>
        <authorList>
            <person name="Geib S."/>
        </authorList>
    </citation>
    <scope>NUCLEOTIDE SEQUENCE</scope>
</reference>
<protein>
    <submittedName>
        <fullName evidence="2 4">Uncharacterized protein</fullName>
    </submittedName>
</protein>
<dbReference type="KEGG" id="fas:105273684"/>
<dbReference type="OrthoDB" id="8190250at2759"/>
<dbReference type="GO" id="GO:0016020">
    <property type="term" value="C:membrane"/>
    <property type="evidence" value="ECO:0007669"/>
    <property type="project" value="TreeGrafter"/>
</dbReference>
<dbReference type="GeneID" id="105273684"/>
<evidence type="ECO:0000313" key="3">
    <source>
        <dbReference type="Proteomes" id="UP000694866"/>
    </source>
</evidence>
<feature type="chain" id="PRO_5044541783" evidence="1">
    <location>
        <begin position="20"/>
        <end position="247"/>
    </location>
</feature>
<name>A0A0C9RQC9_9HYME</name>
<evidence type="ECO:0000256" key="1">
    <source>
        <dbReference type="SAM" id="SignalP"/>
    </source>
</evidence>
<feature type="signal peptide" evidence="1">
    <location>
        <begin position="1"/>
        <end position="19"/>
    </location>
</feature>
<dbReference type="InterPro" id="IPR012464">
    <property type="entry name" value="DUF1676"/>
</dbReference>
<dbReference type="Proteomes" id="UP000694866">
    <property type="component" value="Unplaced"/>
</dbReference>
<sequence length="247" mass="27021">MSFIWWCCCAMILVISGESYRQDDKEYAKDPWKGIPMVCSVEDPKNISISCHGVRIVKRVIQQLLERAAHAPRIQITDGISIIQPNDRDKRARTMKNSMFGFLEGRELRVKLPCLLPDNFENVVKESLPSSRRGNGGLGLGGGKKGNNNSFLILALMMGKMLGAMGFGALGLLAMKALMVSSLALMLSLIVAAKKFSSSGSSDGGHHVVYAQEVSSGHGHHTKRSTDDPEFWPYKGYAYLSATPVST</sequence>
<keyword evidence="3" id="KW-1185">Reference proteome</keyword>
<reference evidence="4" key="2">
    <citation type="submission" date="2025-04" db="UniProtKB">
        <authorList>
            <consortium name="RefSeq"/>
        </authorList>
    </citation>
    <scope>IDENTIFICATION</scope>
    <source>
        <strain evidence="4">USDA-PBARC FA_bdor</strain>
        <tissue evidence="4">Whole organism</tissue>
    </source>
</reference>
<proteinExistence type="predicted"/>
<gene>
    <name evidence="4" type="primary">LOC105273684</name>
    <name evidence="2" type="ORF">g.45035</name>
</gene>
<accession>A0A9R1TRS0</accession>
<dbReference type="AlphaFoldDB" id="A0A0C9RQC9"/>
<evidence type="ECO:0000313" key="2">
    <source>
        <dbReference type="EMBL" id="JAG80477.1"/>
    </source>
</evidence>
<dbReference type="PANTHER" id="PTHR21879:SF23">
    <property type="entry name" value="IP06949P"/>
    <property type="match status" value="1"/>
</dbReference>
<dbReference type="EMBL" id="GBYB01010710">
    <property type="protein sequence ID" value="JAG80477.1"/>
    <property type="molecule type" value="Transcribed_RNA"/>
</dbReference>
<organism evidence="2">
    <name type="scientific">Fopius arisanus</name>
    <dbReference type="NCBI Taxonomy" id="64838"/>
    <lineage>
        <taxon>Eukaryota</taxon>
        <taxon>Metazoa</taxon>
        <taxon>Ecdysozoa</taxon>
        <taxon>Arthropoda</taxon>
        <taxon>Hexapoda</taxon>
        <taxon>Insecta</taxon>
        <taxon>Pterygota</taxon>
        <taxon>Neoptera</taxon>
        <taxon>Endopterygota</taxon>
        <taxon>Hymenoptera</taxon>
        <taxon>Apocrita</taxon>
        <taxon>Ichneumonoidea</taxon>
        <taxon>Braconidae</taxon>
        <taxon>Opiinae</taxon>
        <taxon>Fopius</taxon>
    </lineage>
</organism>
<keyword evidence="1" id="KW-0732">Signal</keyword>
<accession>A0A0C9RQC9</accession>
<dbReference type="PANTHER" id="PTHR21879">
    <property type="entry name" value="FI03362P-RELATED-RELATED"/>
    <property type="match status" value="1"/>
</dbReference>
<evidence type="ECO:0000313" key="4">
    <source>
        <dbReference type="RefSeq" id="XP_011314567.1"/>
    </source>
</evidence>
<dbReference type="RefSeq" id="XP_011314567.1">
    <property type="nucleotide sequence ID" value="XM_011316265.1"/>
</dbReference>
<dbReference type="Pfam" id="PF07898">
    <property type="entry name" value="DUF1676"/>
    <property type="match status" value="1"/>
</dbReference>